<evidence type="ECO:0000256" key="6">
    <source>
        <dbReference type="SAM" id="MobiDB-lite"/>
    </source>
</evidence>
<reference evidence="7 8" key="1">
    <citation type="submission" date="2015-07" db="EMBL/GenBank/DDBJ databases">
        <authorList>
            <person name="Noorani M."/>
        </authorList>
    </citation>
    <scope>NUCLEOTIDE SEQUENCE [LARGE SCALE GENOMIC DNA]</scope>
    <source>
        <strain evidence="7">BBA 69670</strain>
    </source>
</reference>
<evidence type="ECO:0000256" key="4">
    <source>
        <dbReference type="ARBA" id="ARBA00023043"/>
    </source>
</evidence>
<proteinExistence type="predicted"/>
<gene>
    <name evidence="7" type="ORF">RSOLAG22IIIB_06583</name>
</gene>
<dbReference type="EMBL" id="CYGV01001800">
    <property type="protein sequence ID" value="CUA77228.1"/>
    <property type="molecule type" value="Genomic_DNA"/>
</dbReference>
<keyword evidence="4" id="KW-0040">ANK repeat</keyword>
<dbReference type="PANTHER" id="PTHR15263">
    <property type="entry name" value="I-KAPPA-B-LIKE PROTEIN IKBL"/>
    <property type="match status" value="1"/>
</dbReference>
<dbReference type="AlphaFoldDB" id="A0A0K6GF25"/>
<keyword evidence="5" id="KW-0539">Nucleus</keyword>
<evidence type="ECO:0000256" key="5">
    <source>
        <dbReference type="ARBA" id="ARBA00023242"/>
    </source>
</evidence>
<evidence type="ECO:0000256" key="3">
    <source>
        <dbReference type="ARBA" id="ARBA00022737"/>
    </source>
</evidence>
<protein>
    <submittedName>
        <fullName evidence="7">Uncharacterized protein</fullName>
    </submittedName>
</protein>
<organism evidence="7 8">
    <name type="scientific">Rhizoctonia solani</name>
    <dbReference type="NCBI Taxonomy" id="456999"/>
    <lineage>
        <taxon>Eukaryota</taxon>
        <taxon>Fungi</taxon>
        <taxon>Dikarya</taxon>
        <taxon>Basidiomycota</taxon>
        <taxon>Agaricomycotina</taxon>
        <taxon>Agaricomycetes</taxon>
        <taxon>Cantharellales</taxon>
        <taxon>Ceratobasidiaceae</taxon>
        <taxon>Rhizoctonia</taxon>
    </lineage>
</organism>
<evidence type="ECO:0000256" key="1">
    <source>
        <dbReference type="ARBA" id="ARBA00004123"/>
    </source>
</evidence>
<dbReference type="PANTHER" id="PTHR15263:SF1">
    <property type="entry name" value="NF-KAPPA-B INHIBITOR-LIKE PROTEIN 1"/>
    <property type="match status" value="1"/>
</dbReference>
<evidence type="ECO:0000313" key="7">
    <source>
        <dbReference type="EMBL" id="CUA77228.1"/>
    </source>
</evidence>
<evidence type="ECO:0000313" key="8">
    <source>
        <dbReference type="Proteomes" id="UP000044841"/>
    </source>
</evidence>
<keyword evidence="8" id="KW-1185">Reference proteome</keyword>
<dbReference type="GO" id="GO:0005634">
    <property type="term" value="C:nucleus"/>
    <property type="evidence" value="ECO:0007669"/>
    <property type="project" value="UniProtKB-SubCell"/>
</dbReference>
<sequence length="221" mass="25732">MPCSSRQERHQARQERERLEAQRRKAERMEAHERRMRKQVEEAARSRVDRARRHHERVTEDARRRREKDVRYASSSSSQSSTSGYEYFYGAHYQNWSQPNPPPTDPIHDAISRYKAGLERMSQLVAAGVQLSFADISWPTVNPIHGTYEISKERVKHIALSESLHPGKDRRSRLFAFLLLWHPDKFVTKWMQYVRESDRAAVEEGVTMVAGIANDLLSGST</sequence>
<dbReference type="GO" id="GO:0043124">
    <property type="term" value="P:negative regulation of canonical NF-kappaB signal transduction"/>
    <property type="evidence" value="ECO:0007669"/>
    <property type="project" value="InterPro"/>
</dbReference>
<name>A0A0K6GF25_9AGAM</name>
<keyword evidence="2" id="KW-0597">Phosphoprotein</keyword>
<accession>A0A0K6GF25</accession>
<dbReference type="Proteomes" id="UP000044841">
    <property type="component" value="Unassembled WGS sequence"/>
</dbReference>
<dbReference type="InterPro" id="IPR038753">
    <property type="entry name" value="NFKBIL1"/>
</dbReference>
<keyword evidence="3" id="KW-0677">Repeat</keyword>
<feature type="compositionally biased region" description="Basic and acidic residues" evidence="6">
    <location>
        <begin position="1"/>
        <end position="49"/>
    </location>
</feature>
<feature type="compositionally biased region" description="Basic and acidic residues" evidence="6">
    <location>
        <begin position="57"/>
        <end position="71"/>
    </location>
</feature>
<feature type="region of interest" description="Disordered" evidence="6">
    <location>
        <begin position="1"/>
        <end position="82"/>
    </location>
</feature>
<evidence type="ECO:0000256" key="2">
    <source>
        <dbReference type="ARBA" id="ARBA00022553"/>
    </source>
</evidence>
<comment type="subcellular location">
    <subcellularLocation>
        <location evidence="1">Nucleus</location>
    </subcellularLocation>
</comment>